<dbReference type="PANTHER" id="PTHR13935:SF41">
    <property type="entry name" value="TRANSCRIPTION FACTOR ORG2-RELATED"/>
    <property type="match status" value="1"/>
</dbReference>
<dbReference type="GO" id="GO:0000981">
    <property type="term" value="F:DNA-binding transcription factor activity, RNA polymerase II-specific"/>
    <property type="evidence" value="ECO:0007669"/>
    <property type="project" value="TreeGrafter"/>
</dbReference>
<evidence type="ECO:0000256" key="1">
    <source>
        <dbReference type="ARBA" id="ARBA00004123"/>
    </source>
</evidence>
<organism evidence="8 9">
    <name type="scientific">Fraxinus pennsylvanica</name>
    <dbReference type="NCBI Taxonomy" id="56036"/>
    <lineage>
        <taxon>Eukaryota</taxon>
        <taxon>Viridiplantae</taxon>
        <taxon>Streptophyta</taxon>
        <taxon>Embryophyta</taxon>
        <taxon>Tracheophyta</taxon>
        <taxon>Spermatophyta</taxon>
        <taxon>Magnoliopsida</taxon>
        <taxon>eudicotyledons</taxon>
        <taxon>Gunneridae</taxon>
        <taxon>Pentapetalae</taxon>
        <taxon>asterids</taxon>
        <taxon>lamiids</taxon>
        <taxon>Lamiales</taxon>
        <taxon>Oleaceae</taxon>
        <taxon>Oleeae</taxon>
        <taxon>Fraxinus</taxon>
    </lineage>
</organism>
<keyword evidence="2" id="KW-0805">Transcription regulation</keyword>
<evidence type="ECO:0000259" key="7">
    <source>
        <dbReference type="PROSITE" id="PS50888"/>
    </source>
</evidence>
<keyword evidence="4" id="KW-0804">Transcription</keyword>
<dbReference type="CDD" id="cd18914">
    <property type="entry name" value="bHLH_AtORG2_like"/>
    <property type="match status" value="1"/>
</dbReference>
<evidence type="ECO:0000313" key="9">
    <source>
        <dbReference type="Proteomes" id="UP000834106"/>
    </source>
</evidence>
<dbReference type="GO" id="GO:0090575">
    <property type="term" value="C:RNA polymerase II transcription regulator complex"/>
    <property type="evidence" value="ECO:0007669"/>
    <property type="project" value="TreeGrafter"/>
</dbReference>
<keyword evidence="6" id="KW-0175">Coiled coil</keyword>
<evidence type="ECO:0000256" key="4">
    <source>
        <dbReference type="ARBA" id="ARBA00023163"/>
    </source>
</evidence>
<dbReference type="EMBL" id="OU503043">
    <property type="protein sequence ID" value="CAI9765629.1"/>
    <property type="molecule type" value="Genomic_DNA"/>
</dbReference>
<feature type="coiled-coil region" evidence="6">
    <location>
        <begin position="111"/>
        <end position="138"/>
    </location>
</feature>
<gene>
    <name evidence="8" type="ORF">FPE_LOCUS13059</name>
</gene>
<dbReference type="GO" id="GO:0046983">
    <property type="term" value="F:protein dimerization activity"/>
    <property type="evidence" value="ECO:0007669"/>
    <property type="project" value="InterPro"/>
</dbReference>
<evidence type="ECO:0000256" key="3">
    <source>
        <dbReference type="ARBA" id="ARBA00023125"/>
    </source>
</evidence>
<dbReference type="Pfam" id="PF00010">
    <property type="entry name" value="HLH"/>
    <property type="match status" value="1"/>
</dbReference>
<sequence length="244" mass="28062">MCPYVSNFGWLLEDPICHEQDNLYGERTEISDSIGILHCPSSQIQAGNSNESLYFDGDLKMVKKVNHNASERDRRKRINTLYSTLRSLLPVADQRMKLSIPSTVSRVLKYIPELQKEVERLLEKKENLVAKISKQENSIQYYRKQRRTADHRSSVLAVSANRIGDRDVVIQLSKLKIENGSFSEALLQLEQEGILILNASSFESFDGRGFYNLHLHVQGNQAIDVEILKEKILLLYEKREEILV</sequence>
<dbReference type="GO" id="GO:0000977">
    <property type="term" value="F:RNA polymerase II transcription regulatory region sequence-specific DNA binding"/>
    <property type="evidence" value="ECO:0007669"/>
    <property type="project" value="TreeGrafter"/>
</dbReference>
<comment type="subcellular location">
    <subcellularLocation>
        <location evidence="1">Nucleus</location>
    </subcellularLocation>
</comment>
<protein>
    <recommendedName>
        <fullName evidence="7">BHLH domain-containing protein</fullName>
    </recommendedName>
</protein>
<keyword evidence="3" id="KW-0238">DNA-binding</keyword>
<evidence type="ECO:0000256" key="5">
    <source>
        <dbReference type="ARBA" id="ARBA00023242"/>
    </source>
</evidence>
<keyword evidence="9" id="KW-1185">Reference proteome</keyword>
<dbReference type="InterPro" id="IPR036638">
    <property type="entry name" value="HLH_DNA-bd_sf"/>
</dbReference>
<dbReference type="SMART" id="SM00353">
    <property type="entry name" value="HLH"/>
    <property type="match status" value="1"/>
</dbReference>
<evidence type="ECO:0000256" key="2">
    <source>
        <dbReference type="ARBA" id="ARBA00023015"/>
    </source>
</evidence>
<dbReference type="Gene3D" id="4.10.280.10">
    <property type="entry name" value="Helix-loop-helix DNA-binding domain"/>
    <property type="match status" value="1"/>
</dbReference>
<reference evidence="8" key="1">
    <citation type="submission" date="2023-05" db="EMBL/GenBank/DDBJ databases">
        <authorList>
            <person name="Huff M."/>
        </authorList>
    </citation>
    <scope>NUCLEOTIDE SEQUENCE</scope>
</reference>
<dbReference type="PROSITE" id="PS50888">
    <property type="entry name" value="BHLH"/>
    <property type="match status" value="1"/>
</dbReference>
<dbReference type="PANTHER" id="PTHR13935">
    <property type="entry name" value="ACHAETE-SCUTE TRANSCRIPTION FACTOR-RELATED"/>
    <property type="match status" value="1"/>
</dbReference>
<accession>A0AAD1ZA43</accession>
<keyword evidence="5" id="KW-0539">Nucleus</keyword>
<dbReference type="InterPro" id="IPR011598">
    <property type="entry name" value="bHLH_dom"/>
</dbReference>
<feature type="domain" description="BHLH" evidence="7">
    <location>
        <begin position="62"/>
        <end position="114"/>
    </location>
</feature>
<name>A0AAD1ZA43_9LAMI</name>
<dbReference type="Proteomes" id="UP000834106">
    <property type="component" value="Chromosome 8"/>
</dbReference>
<evidence type="ECO:0000313" key="8">
    <source>
        <dbReference type="EMBL" id="CAI9765629.1"/>
    </source>
</evidence>
<dbReference type="InterPro" id="IPR015660">
    <property type="entry name" value="MASH1/Ascl1a-like"/>
</dbReference>
<evidence type="ECO:0000256" key="6">
    <source>
        <dbReference type="SAM" id="Coils"/>
    </source>
</evidence>
<dbReference type="FunFam" id="4.10.280.10:FF:000074">
    <property type="entry name" value="Transcription factor ORG2"/>
    <property type="match status" value="1"/>
</dbReference>
<proteinExistence type="predicted"/>
<dbReference type="AlphaFoldDB" id="A0AAD1ZA43"/>
<dbReference type="GO" id="GO:0010106">
    <property type="term" value="P:cellular response to iron ion starvation"/>
    <property type="evidence" value="ECO:0007669"/>
    <property type="project" value="UniProtKB-ARBA"/>
</dbReference>
<dbReference type="SUPFAM" id="SSF47459">
    <property type="entry name" value="HLH, helix-loop-helix DNA-binding domain"/>
    <property type="match status" value="1"/>
</dbReference>